<feature type="compositionally biased region" description="Acidic residues" evidence="5">
    <location>
        <begin position="278"/>
        <end position="325"/>
    </location>
</feature>
<evidence type="ECO:0000256" key="4">
    <source>
        <dbReference type="PROSITE-ProRule" id="PRU00601"/>
    </source>
</evidence>
<organism evidence="9 10">
    <name type="scientific">Heterostelium pallidum (strain ATCC 26659 / Pp 5 / PN500)</name>
    <name type="common">Cellular slime mold</name>
    <name type="synonym">Polysphondylium pallidum</name>
    <dbReference type="NCBI Taxonomy" id="670386"/>
    <lineage>
        <taxon>Eukaryota</taxon>
        <taxon>Amoebozoa</taxon>
        <taxon>Evosea</taxon>
        <taxon>Eumycetozoa</taxon>
        <taxon>Dictyostelia</taxon>
        <taxon>Acytosteliales</taxon>
        <taxon>Acytosteliaceae</taxon>
        <taxon>Heterostelium</taxon>
    </lineage>
</organism>
<accession>D3B5I5</accession>
<keyword evidence="1" id="KW-0479">Metal-binding</keyword>
<evidence type="ECO:0000313" key="9">
    <source>
        <dbReference type="EMBL" id="EFA83133.1"/>
    </source>
</evidence>
<dbReference type="InterPro" id="IPR017921">
    <property type="entry name" value="Znf_CTCHY"/>
</dbReference>
<dbReference type="RefSeq" id="XP_020435250.1">
    <property type="nucleotide sequence ID" value="XM_020574836.1"/>
</dbReference>
<dbReference type="Pfam" id="PF13639">
    <property type="entry name" value="zf-RING_2"/>
    <property type="match status" value="1"/>
</dbReference>
<evidence type="ECO:0000256" key="1">
    <source>
        <dbReference type="ARBA" id="ARBA00022723"/>
    </source>
</evidence>
<dbReference type="GO" id="GO:0008270">
    <property type="term" value="F:zinc ion binding"/>
    <property type="evidence" value="ECO:0007669"/>
    <property type="project" value="UniProtKB-KW"/>
</dbReference>
<dbReference type="InParanoid" id="D3B5I5"/>
<dbReference type="SUPFAM" id="SSF161245">
    <property type="entry name" value="Zinc hairpin stack"/>
    <property type="match status" value="1"/>
</dbReference>
<evidence type="ECO:0000259" key="6">
    <source>
        <dbReference type="PROSITE" id="PS50089"/>
    </source>
</evidence>
<dbReference type="InterPro" id="IPR008913">
    <property type="entry name" value="Znf_CHY"/>
</dbReference>
<dbReference type="PROSITE" id="PS50089">
    <property type="entry name" value="ZF_RING_2"/>
    <property type="match status" value="1"/>
</dbReference>
<dbReference type="SMART" id="SM00184">
    <property type="entry name" value="RING"/>
    <property type="match status" value="1"/>
</dbReference>
<dbReference type="GO" id="GO:0005634">
    <property type="term" value="C:nucleus"/>
    <property type="evidence" value="ECO:0007669"/>
    <property type="project" value="TreeGrafter"/>
</dbReference>
<evidence type="ECO:0000256" key="3">
    <source>
        <dbReference type="ARBA" id="ARBA00022833"/>
    </source>
</evidence>
<evidence type="ECO:0000259" key="7">
    <source>
        <dbReference type="PROSITE" id="PS51266"/>
    </source>
</evidence>
<evidence type="ECO:0000256" key="5">
    <source>
        <dbReference type="SAM" id="MobiDB-lite"/>
    </source>
</evidence>
<dbReference type="AlphaFoldDB" id="D3B5I5"/>
<dbReference type="InterPro" id="IPR013083">
    <property type="entry name" value="Znf_RING/FYVE/PHD"/>
</dbReference>
<dbReference type="GeneID" id="31359410"/>
<dbReference type="Pfam" id="PF14599">
    <property type="entry name" value="zinc_ribbon_6"/>
    <property type="match status" value="1"/>
</dbReference>
<dbReference type="PANTHER" id="PTHR21319">
    <property type="entry name" value="RING FINGER AND CHY ZINC FINGER DOMAIN-CONTAINING PROTEIN 1"/>
    <property type="match status" value="1"/>
</dbReference>
<evidence type="ECO:0000256" key="2">
    <source>
        <dbReference type="ARBA" id="ARBA00022771"/>
    </source>
</evidence>
<evidence type="ECO:0000313" key="10">
    <source>
        <dbReference type="Proteomes" id="UP000001396"/>
    </source>
</evidence>
<keyword evidence="10" id="KW-1185">Reference proteome</keyword>
<reference evidence="9 10" key="1">
    <citation type="journal article" date="2011" name="Genome Res.">
        <title>Phylogeny-wide analysis of social amoeba genomes highlights ancient origins for complex intercellular communication.</title>
        <authorList>
            <person name="Heidel A.J."/>
            <person name="Lawal H.M."/>
            <person name="Felder M."/>
            <person name="Schilde C."/>
            <person name="Helps N.R."/>
            <person name="Tunggal B."/>
            <person name="Rivero F."/>
            <person name="John U."/>
            <person name="Schleicher M."/>
            <person name="Eichinger L."/>
            <person name="Platzer M."/>
            <person name="Noegel A.A."/>
            <person name="Schaap P."/>
            <person name="Gloeckner G."/>
        </authorList>
    </citation>
    <scope>NUCLEOTIDE SEQUENCE [LARGE SCALE GENOMIC DNA]</scope>
    <source>
        <strain evidence="10">ATCC 26659 / Pp 5 / PN500</strain>
    </source>
</reference>
<dbReference type="Proteomes" id="UP000001396">
    <property type="component" value="Unassembled WGS sequence"/>
</dbReference>
<dbReference type="PANTHER" id="PTHR21319:SF0">
    <property type="entry name" value="AND RING FINGER DOMAIN PROTEIN, PUTATIVE (AFU_ORTHOLOGUE AFUA_1G08900)-RELATED"/>
    <property type="match status" value="1"/>
</dbReference>
<dbReference type="Gene3D" id="2.20.28.10">
    <property type="match status" value="1"/>
</dbReference>
<keyword evidence="2 4" id="KW-0863">Zinc-finger</keyword>
<dbReference type="PROSITE" id="PS51266">
    <property type="entry name" value="ZF_CHY"/>
    <property type="match status" value="1"/>
</dbReference>
<name>D3B5I5_HETP5</name>
<feature type="domain" description="RING-type" evidence="6">
    <location>
        <begin position="145"/>
        <end position="188"/>
    </location>
</feature>
<keyword evidence="3" id="KW-0862">Zinc</keyword>
<dbReference type="Pfam" id="PF05495">
    <property type="entry name" value="zf-CHY"/>
    <property type="match status" value="1"/>
</dbReference>
<dbReference type="SUPFAM" id="SSF161219">
    <property type="entry name" value="CHY zinc finger-like"/>
    <property type="match status" value="1"/>
</dbReference>
<feature type="domain" description="CTCHY-type" evidence="8">
    <location>
        <begin position="81"/>
        <end position="145"/>
    </location>
</feature>
<dbReference type="PROSITE" id="PS51270">
    <property type="entry name" value="ZF_CTCHY"/>
    <property type="match status" value="1"/>
</dbReference>
<dbReference type="GO" id="GO:0061630">
    <property type="term" value="F:ubiquitin protein ligase activity"/>
    <property type="evidence" value="ECO:0007669"/>
    <property type="project" value="TreeGrafter"/>
</dbReference>
<dbReference type="STRING" id="670386.D3B5I5"/>
<comment type="caution">
    <text evidence="9">The sequence shown here is derived from an EMBL/GenBank/DDBJ whole genome shotgun (WGS) entry which is preliminary data.</text>
</comment>
<dbReference type="SUPFAM" id="SSF57850">
    <property type="entry name" value="RING/U-box"/>
    <property type="match status" value="1"/>
</dbReference>
<gene>
    <name evidence="9" type="ORF">PPL_03923</name>
</gene>
<dbReference type="FunCoup" id="D3B5I5">
    <property type="interactions" value="404"/>
</dbReference>
<feature type="compositionally biased region" description="Low complexity" evidence="5">
    <location>
        <begin position="268"/>
        <end position="277"/>
    </location>
</feature>
<dbReference type="GO" id="GO:0016567">
    <property type="term" value="P:protein ubiquitination"/>
    <property type="evidence" value="ECO:0007669"/>
    <property type="project" value="TreeGrafter"/>
</dbReference>
<dbReference type="EMBL" id="ADBJ01000017">
    <property type="protein sequence ID" value="EFA83133.1"/>
    <property type="molecule type" value="Genomic_DNA"/>
</dbReference>
<dbReference type="InterPro" id="IPR001841">
    <property type="entry name" value="Znf_RING"/>
</dbReference>
<feature type="region of interest" description="Disordered" evidence="5">
    <location>
        <begin position="259"/>
        <end position="325"/>
    </location>
</feature>
<dbReference type="OMA" id="KLYPCRL"/>
<dbReference type="InterPro" id="IPR037275">
    <property type="entry name" value="Znf_CTCHY_sf"/>
</dbReference>
<dbReference type="InterPro" id="IPR037274">
    <property type="entry name" value="Znf_CHY_sf"/>
</dbReference>
<proteinExistence type="predicted"/>
<dbReference type="SUPFAM" id="SSF48371">
    <property type="entry name" value="ARM repeat"/>
    <property type="match status" value="1"/>
</dbReference>
<evidence type="ECO:0000259" key="8">
    <source>
        <dbReference type="PROSITE" id="PS51270"/>
    </source>
</evidence>
<feature type="domain" description="CHY-type" evidence="7">
    <location>
        <begin position="11"/>
        <end position="79"/>
    </location>
</feature>
<sequence>MGDIIKSYNNEENQILGCQHYPRNCMIKAECCGKWFVCRFCHNEATRTHEIDRFATKIIKCMLCAKEQPVGEKCIGCNTAFATYFCQHCKFYDSTPNKLIFHCDGCKICRVGNKNDFKHCFKCNGCLSASGFEKHKCLENKFENCPICLEDMFSSRDPPVTLKCGHALHESCYKSLLQSTQSNCPICKKLIYDDVNWSKFDDIIRRQPMPAVYRGSTCSIFCNDCEARSMDIEFHFLGNKCTKCGSYNTTILSKNMKIDENARDEPTDNNNNNNNNNEDGEDLEDDDDDEDEDGEEFSFVVDEEDDDDMEDEEEEDEDNQDVSAD</sequence>
<dbReference type="CDD" id="cd16464">
    <property type="entry name" value="RING-H2_Pirh2-like"/>
    <property type="match status" value="1"/>
</dbReference>
<dbReference type="Gene3D" id="3.30.40.10">
    <property type="entry name" value="Zinc/RING finger domain, C3HC4 (zinc finger)"/>
    <property type="match status" value="1"/>
</dbReference>
<protein>
    <submittedName>
        <fullName evidence="9">Uncharacterized protein</fullName>
    </submittedName>
</protein>
<dbReference type="GO" id="GO:0006511">
    <property type="term" value="P:ubiquitin-dependent protein catabolic process"/>
    <property type="evidence" value="ECO:0007669"/>
    <property type="project" value="TreeGrafter"/>
</dbReference>
<dbReference type="InterPro" id="IPR039512">
    <property type="entry name" value="RCHY1_zinc-ribbon"/>
</dbReference>
<dbReference type="InterPro" id="IPR016024">
    <property type="entry name" value="ARM-type_fold"/>
</dbReference>